<dbReference type="RefSeq" id="WP_125751345.1">
    <property type="nucleotide sequence ID" value="NZ_JBHTON010000029.1"/>
</dbReference>
<dbReference type="InterPro" id="IPR013320">
    <property type="entry name" value="ConA-like_dom_sf"/>
</dbReference>
<dbReference type="Gene3D" id="3.10.20.320">
    <property type="entry name" value="Putative peptidoglycan bound protein (lpxtg motif)"/>
    <property type="match status" value="8"/>
</dbReference>
<dbReference type="InterPro" id="IPR019931">
    <property type="entry name" value="LPXTG_anchor"/>
</dbReference>
<dbReference type="EMBL" id="JBHTON010000029">
    <property type="protein sequence ID" value="MFD1485425.1"/>
    <property type="molecule type" value="Genomic_DNA"/>
</dbReference>
<organism evidence="9 10">
    <name type="scientific">Lacticaseibacillus baoqingensis</name>
    <dbReference type="NCBI Taxonomy" id="2486013"/>
    <lineage>
        <taxon>Bacteria</taxon>
        <taxon>Bacillati</taxon>
        <taxon>Bacillota</taxon>
        <taxon>Bacilli</taxon>
        <taxon>Lactobacillales</taxon>
        <taxon>Lactobacillaceae</taxon>
        <taxon>Lacticaseibacillus</taxon>
    </lineage>
</organism>
<comment type="caution">
    <text evidence="9">The sequence shown here is derived from an EMBL/GenBank/DDBJ whole genome shotgun (WGS) entry which is preliminary data.</text>
</comment>
<proteinExistence type="predicted"/>
<evidence type="ECO:0000256" key="7">
    <source>
        <dbReference type="SAM" id="Phobius"/>
    </source>
</evidence>
<evidence type="ECO:0000256" key="1">
    <source>
        <dbReference type="ARBA" id="ARBA00022512"/>
    </source>
</evidence>
<feature type="region of interest" description="Disordered" evidence="6">
    <location>
        <begin position="989"/>
        <end position="1114"/>
    </location>
</feature>
<dbReference type="InterPro" id="IPR009459">
    <property type="entry name" value="MucBP_dom"/>
</dbReference>
<evidence type="ECO:0000259" key="8">
    <source>
        <dbReference type="PROSITE" id="PS50847"/>
    </source>
</evidence>
<name>A0ABW4EA20_9LACO</name>
<keyword evidence="2" id="KW-0964">Secreted</keyword>
<dbReference type="Pfam" id="PF00746">
    <property type="entry name" value="Gram_pos_anchor"/>
    <property type="match status" value="1"/>
</dbReference>
<accession>A0ABW4EA20</accession>
<evidence type="ECO:0000256" key="6">
    <source>
        <dbReference type="SAM" id="MobiDB-lite"/>
    </source>
</evidence>
<feature type="domain" description="Gram-positive cocci surface proteins LPxTG" evidence="8">
    <location>
        <begin position="1141"/>
        <end position="1175"/>
    </location>
</feature>
<keyword evidence="7" id="KW-0812">Transmembrane</keyword>
<dbReference type="SUPFAM" id="SSF49899">
    <property type="entry name" value="Concanavalin A-like lectins/glucanases"/>
    <property type="match status" value="1"/>
</dbReference>
<evidence type="ECO:0000256" key="5">
    <source>
        <dbReference type="ARBA" id="ARBA00023088"/>
    </source>
</evidence>
<evidence type="ECO:0000256" key="3">
    <source>
        <dbReference type="ARBA" id="ARBA00022729"/>
    </source>
</evidence>
<feature type="transmembrane region" description="Helical" evidence="7">
    <location>
        <begin position="20"/>
        <end position="39"/>
    </location>
</feature>
<dbReference type="Proteomes" id="UP001597252">
    <property type="component" value="Unassembled WGS sequence"/>
</dbReference>
<dbReference type="NCBIfam" id="TIGR01167">
    <property type="entry name" value="LPXTG_anchor"/>
    <property type="match status" value="1"/>
</dbReference>
<evidence type="ECO:0000313" key="10">
    <source>
        <dbReference type="Proteomes" id="UP001597252"/>
    </source>
</evidence>
<keyword evidence="10" id="KW-1185">Reference proteome</keyword>
<evidence type="ECO:0000313" key="9">
    <source>
        <dbReference type="EMBL" id="MFD1485425.1"/>
    </source>
</evidence>
<keyword evidence="3" id="KW-0732">Signal</keyword>
<dbReference type="NCBIfam" id="TIGR03715">
    <property type="entry name" value="KxYKxGKxW"/>
    <property type="match status" value="1"/>
</dbReference>
<feature type="transmembrane region" description="Helical" evidence="7">
    <location>
        <begin position="1152"/>
        <end position="1169"/>
    </location>
</feature>
<dbReference type="PROSITE" id="PS50847">
    <property type="entry name" value="GRAM_POS_ANCHORING"/>
    <property type="match status" value="1"/>
</dbReference>
<evidence type="ECO:0000256" key="2">
    <source>
        <dbReference type="ARBA" id="ARBA00022525"/>
    </source>
</evidence>
<keyword evidence="7" id="KW-1133">Transmembrane helix</keyword>
<gene>
    <name evidence="9" type="ORF">ACFQ5J_09305</name>
</gene>
<dbReference type="Pfam" id="PF06458">
    <property type="entry name" value="MucBP"/>
    <property type="match status" value="8"/>
</dbReference>
<protein>
    <submittedName>
        <fullName evidence="9">MucBP domain-containing protein</fullName>
    </submittedName>
</protein>
<reference evidence="10" key="1">
    <citation type="journal article" date="2019" name="Int. J. Syst. Evol. Microbiol.">
        <title>The Global Catalogue of Microorganisms (GCM) 10K type strain sequencing project: providing services to taxonomists for standard genome sequencing and annotation.</title>
        <authorList>
            <consortium name="The Broad Institute Genomics Platform"/>
            <consortium name="The Broad Institute Genome Sequencing Center for Infectious Disease"/>
            <person name="Wu L."/>
            <person name="Ma J."/>
        </authorList>
    </citation>
    <scope>NUCLEOTIDE SEQUENCE [LARGE SCALE GENOMIC DNA]</scope>
    <source>
        <strain evidence="10">CCM 8903</strain>
    </source>
</reference>
<sequence>MFNAKSSKRHVKLYKDGKIWIAAAIFTFGVGMVTVTVPLTPHGMQTVLADGQTPIVTTKDDNGNYSVDPHNSTGGVITVTNANMADYFTAADKDGTQKPITGNTVQLTTGHESTANGYGPGMVLLLANKQIDFTTKFALNLTMAVAWSPEMSDWVGGDGTALFFEPVNATTALATAKTGYDLGLSNAVGADKIVSFNISTNALTQISGYAAERWLIYESNGDAAHPIDTPIDTGITVPAGSTGTITYTFGMSYDPNTRMITTHVLSANGETLQTWTYQVPENWVGQGYTLGVSAATAESKAAYQATINSYSYTPAGATLSIRSTGLPAGVSGPSQSGIKANAGNVVGFYPEGTTAPTVDGDGQPLTAAYAVPAVGGYRLKTPQFLTVGTDDSKNVVTLAYAKASQVNVTYVDEAGNVLQTKHLNGFVGDDYQADTTLAGYIYDRPAADSAAPTGQFGDTTKNVTLVYKQKAAGLTINYVDAQGHQLQAPTTKTGMVGDAYTAAPATIAGYTFAQAKAGSAADTGTLTKAPQTITYVYQQNAGDVTVHYVDEAGHQLKAPTVTTGYVGDAYHVDTNLAGYTFDHVQAGSAAVDGQFSKAAQTVTLVYHEAPKIAGGLTVNYVDEAGDPIKAPDVKTGHVGDTYTLSHPTITGYQFDQIKAGSVAESGTLTADPQVLTYVYRAIPQPAGGVTVRYVDLNGNEIKPADTQTGNVGDTYHVAPDTITGYTFNHVAAGSAALQGTQTAAKQTVTLVYQPADSISDKPQASGLLTIRYVDEKGHELQPALTKSGYVGNGFTVTADKLNGYTITGAGKVSGQFTASAQTVDLVYHQEQGLVPQPVKAGDLTINYVDQDGHQIQPATTKAGYVGNGYTVTPDTFADYDYTGLGTGSAGLTGQLQADAQTITLVYQRKSSTIPEPVPAGDLTIHYVDKTGRQIRPDVVKTGYIGNGYQVTPPQLTGYLYVGMGPGSAALSGRFNQTAQQITLVYTDHASVPDTGNGGGTPTTPDTGNGGGTPTTPDTGNGGGTPTTPDTGNGGGTPTTPDTGNGGGTPTTPDTGNGGGTPTTPNTGNGGGTPTTPDTGNGGGTPTTPDTGNGGGVDQGQPARISLPNTTAAPAPQLPETAAAKTLNQIQAGSVQASRAQLPATGEQQTRPLAVLGTMLLTGFGALIGLKRYRQR</sequence>
<dbReference type="InterPro" id="IPR022263">
    <property type="entry name" value="KxYKxGKxW"/>
</dbReference>
<evidence type="ECO:0000256" key="4">
    <source>
        <dbReference type="ARBA" id="ARBA00022737"/>
    </source>
</evidence>
<keyword evidence="1" id="KW-0134">Cell wall</keyword>
<keyword evidence="5" id="KW-0572">Peptidoglycan-anchor</keyword>
<keyword evidence="7" id="KW-0472">Membrane</keyword>
<keyword evidence="4" id="KW-0677">Repeat</keyword>
<dbReference type="Pfam" id="PF19258">
    <property type="entry name" value="KxYKxGKxW_sig"/>
    <property type="match status" value="1"/>
</dbReference>